<comment type="subcellular location">
    <subcellularLocation>
        <location evidence="4">Cytoplasm</location>
    </subcellularLocation>
</comment>
<evidence type="ECO:0000256" key="13">
    <source>
        <dbReference type="ARBA" id="ARBA00023211"/>
    </source>
</evidence>
<organism evidence="15">
    <name type="scientific">marine metagenome</name>
    <dbReference type="NCBI Taxonomy" id="408172"/>
    <lineage>
        <taxon>unclassified sequences</taxon>
        <taxon>metagenomes</taxon>
        <taxon>ecological metagenomes</taxon>
    </lineage>
</organism>
<evidence type="ECO:0000256" key="5">
    <source>
        <dbReference type="ARBA" id="ARBA00007383"/>
    </source>
</evidence>
<evidence type="ECO:0000256" key="3">
    <source>
        <dbReference type="ARBA" id="ARBA00001946"/>
    </source>
</evidence>
<dbReference type="InterPro" id="IPR036397">
    <property type="entry name" value="RNaseH_sf"/>
</dbReference>
<dbReference type="InterPro" id="IPR012337">
    <property type="entry name" value="RNaseH-like_sf"/>
</dbReference>
<evidence type="ECO:0000256" key="10">
    <source>
        <dbReference type="ARBA" id="ARBA00022723"/>
    </source>
</evidence>
<proteinExistence type="inferred from homology"/>
<dbReference type="GO" id="GO:0043137">
    <property type="term" value="P:DNA replication, removal of RNA primer"/>
    <property type="evidence" value="ECO:0007669"/>
    <property type="project" value="TreeGrafter"/>
</dbReference>
<evidence type="ECO:0000259" key="14">
    <source>
        <dbReference type="PROSITE" id="PS51975"/>
    </source>
</evidence>
<comment type="similarity">
    <text evidence="5">Belongs to the RNase HII family.</text>
</comment>
<dbReference type="HAMAP" id="MF_00052_B">
    <property type="entry name" value="RNase_HII_B"/>
    <property type="match status" value="1"/>
</dbReference>
<dbReference type="PROSITE" id="PS51975">
    <property type="entry name" value="RNASE_H_2"/>
    <property type="match status" value="1"/>
</dbReference>
<dbReference type="PANTHER" id="PTHR10954:SF18">
    <property type="entry name" value="RIBONUCLEASE HII"/>
    <property type="match status" value="1"/>
</dbReference>
<keyword evidence="12" id="KW-0378">Hydrolase</keyword>
<evidence type="ECO:0000256" key="12">
    <source>
        <dbReference type="ARBA" id="ARBA00022801"/>
    </source>
</evidence>
<dbReference type="GO" id="GO:0046872">
    <property type="term" value="F:metal ion binding"/>
    <property type="evidence" value="ECO:0007669"/>
    <property type="project" value="UniProtKB-KW"/>
</dbReference>
<protein>
    <recommendedName>
        <fullName evidence="7">Ribonuclease HII</fullName>
        <ecNumber evidence="6">3.1.26.4</ecNumber>
    </recommendedName>
</protein>
<dbReference type="GO" id="GO:0004523">
    <property type="term" value="F:RNA-DNA hybrid ribonuclease activity"/>
    <property type="evidence" value="ECO:0007669"/>
    <property type="project" value="UniProtKB-EC"/>
</dbReference>
<dbReference type="GO" id="GO:0005737">
    <property type="term" value="C:cytoplasm"/>
    <property type="evidence" value="ECO:0007669"/>
    <property type="project" value="UniProtKB-SubCell"/>
</dbReference>
<keyword evidence="10" id="KW-0479">Metal-binding</keyword>
<dbReference type="GO" id="GO:0006298">
    <property type="term" value="P:mismatch repair"/>
    <property type="evidence" value="ECO:0007669"/>
    <property type="project" value="TreeGrafter"/>
</dbReference>
<comment type="cofactor">
    <cofactor evidence="2">
        <name>Mn(2+)</name>
        <dbReference type="ChEBI" id="CHEBI:29035"/>
    </cofactor>
</comment>
<evidence type="ECO:0000256" key="9">
    <source>
        <dbReference type="ARBA" id="ARBA00022722"/>
    </source>
</evidence>
<evidence type="ECO:0000256" key="2">
    <source>
        <dbReference type="ARBA" id="ARBA00001936"/>
    </source>
</evidence>
<keyword evidence="8" id="KW-0963">Cytoplasm</keyword>
<dbReference type="GO" id="GO:0032299">
    <property type="term" value="C:ribonuclease H2 complex"/>
    <property type="evidence" value="ECO:0007669"/>
    <property type="project" value="TreeGrafter"/>
</dbReference>
<evidence type="ECO:0000256" key="1">
    <source>
        <dbReference type="ARBA" id="ARBA00000077"/>
    </source>
</evidence>
<evidence type="ECO:0000256" key="6">
    <source>
        <dbReference type="ARBA" id="ARBA00012180"/>
    </source>
</evidence>
<dbReference type="EC" id="3.1.26.4" evidence="6"/>
<keyword evidence="11" id="KW-0255">Endonuclease</keyword>
<comment type="catalytic activity">
    <reaction evidence="1">
        <text>Endonucleolytic cleavage to 5'-phosphomonoester.</text>
        <dbReference type="EC" id="3.1.26.4"/>
    </reaction>
</comment>
<dbReference type="InterPro" id="IPR022898">
    <property type="entry name" value="RNase_HII"/>
</dbReference>
<dbReference type="EMBL" id="UINC01000983">
    <property type="protein sequence ID" value="SUZ66420.1"/>
    <property type="molecule type" value="Genomic_DNA"/>
</dbReference>
<dbReference type="InterPro" id="IPR001352">
    <property type="entry name" value="RNase_HII/HIII"/>
</dbReference>
<dbReference type="Pfam" id="PF01351">
    <property type="entry name" value="RNase_HII"/>
    <property type="match status" value="1"/>
</dbReference>
<comment type="cofactor">
    <cofactor evidence="3">
        <name>Mg(2+)</name>
        <dbReference type="ChEBI" id="CHEBI:18420"/>
    </cofactor>
</comment>
<keyword evidence="9" id="KW-0540">Nuclease</keyword>
<gene>
    <name evidence="15" type="ORF">METZ01_LOCUS19274</name>
</gene>
<dbReference type="SUPFAM" id="SSF53098">
    <property type="entry name" value="Ribonuclease H-like"/>
    <property type="match status" value="1"/>
</dbReference>
<dbReference type="NCBIfam" id="NF000595">
    <property type="entry name" value="PRK00015.1-3"/>
    <property type="match status" value="1"/>
</dbReference>
<accession>A0A381PHJ8</accession>
<reference evidence="15" key="1">
    <citation type="submission" date="2018-05" db="EMBL/GenBank/DDBJ databases">
        <authorList>
            <person name="Lanie J.A."/>
            <person name="Ng W.-L."/>
            <person name="Kazmierczak K.M."/>
            <person name="Andrzejewski T.M."/>
            <person name="Davidsen T.M."/>
            <person name="Wayne K.J."/>
            <person name="Tettelin H."/>
            <person name="Glass J.I."/>
            <person name="Rusch D."/>
            <person name="Podicherti R."/>
            <person name="Tsui H.-C.T."/>
            <person name="Winkler M.E."/>
        </authorList>
    </citation>
    <scope>NUCLEOTIDE SEQUENCE</scope>
</reference>
<dbReference type="FunFam" id="3.30.420.10:FF:000006">
    <property type="entry name" value="Ribonuclease HII"/>
    <property type="match status" value="1"/>
</dbReference>
<evidence type="ECO:0000313" key="15">
    <source>
        <dbReference type="EMBL" id="SUZ66420.1"/>
    </source>
</evidence>
<keyword evidence="13" id="KW-0464">Manganese</keyword>
<name>A0A381PHJ8_9ZZZZ</name>
<dbReference type="Gene3D" id="3.30.420.10">
    <property type="entry name" value="Ribonuclease H-like superfamily/Ribonuclease H"/>
    <property type="match status" value="1"/>
</dbReference>
<dbReference type="NCBIfam" id="NF000596">
    <property type="entry name" value="PRK00015.1-4"/>
    <property type="match status" value="1"/>
</dbReference>
<dbReference type="GO" id="GO:0003723">
    <property type="term" value="F:RNA binding"/>
    <property type="evidence" value="ECO:0007669"/>
    <property type="project" value="InterPro"/>
</dbReference>
<dbReference type="CDD" id="cd07182">
    <property type="entry name" value="RNase_HII_bacteria_HII_like"/>
    <property type="match status" value="1"/>
</dbReference>
<feature type="domain" description="RNase H type-2" evidence="14">
    <location>
        <begin position="15"/>
        <end position="204"/>
    </location>
</feature>
<evidence type="ECO:0000256" key="11">
    <source>
        <dbReference type="ARBA" id="ARBA00022759"/>
    </source>
</evidence>
<dbReference type="PANTHER" id="PTHR10954">
    <property type="entry name" value="RIBONUCLEASE H2 SUBUNIT A"/>
    <property type="match status" value="1"/>
</dbReference>
<evidence type="ECO:0000256" key="8">
    <source>
        <dbReference type="ARBA" id="ARBA00022490"/>
    </source>
</evidence>
<dbReference type="AlphaFoldDB" id="A0A381PHJ8"/>
<evidence type="ECO:0000256" key="7">
    <source>
        <dbReference type="ARBA" id="ARBA00019179"/>
    </source>
</evidence>
<dbReference type="InterPro" id="IPR024567">
    <property type="entry name" value="RNase_HII/HIII_dom"/>
</dbReference>
<sequence length="208" mass="22299">MNTSVGMDGSYPLTSKTAGIDEAGRGPLAGPVVAAAVVLDPDKPINGLGDSKTLKHDVRVALKSDIHERSIRWALGCANVEEIDRLNILQATLLAMRRAVANLGISIEMALVDGNVDPGFGCPTNTIVRGDTKVAAISAASILAKVARDEVMVTASSKYPEYGFDQHKGYGTREHLIALKQYGPSKIHRKTFAPVRDLLAANEVIRRR</sequence>
<evidence type="ECO:0000256" key="4">
    <source>
        <dbReference type="ARBA" id="ARBA00004496"/>
    </source>
</evidence>